<dbReference type="Gene3D" id="3.10.620.30">
    <property type="match status" value="1"/>
</dbReference>
<proteinExistence type="predicted"/>
<feature type="signal peptide" evidence="1">
    <location>
        <begin position="1"/>
        <end position="33"/>
    </location>
</feature>
<evidence type="ECO:0000313" key="3">
    <source>
        <dbReference type="Proteomes" id="UP000295122"/>
    </source>
</evidence>
<dbReference type="PANTHER" id="PTHR39327:SF1">
    <property type="entry name" value="BLR5470 PROTEIN"/>
    <property type="match status" value="1"/>
</dbReference>
<dbReference type="Proteomes" id="UP000295122">
    <property type="component" value="Unassembled WGS sequence"/>
</dbReference>
<evidence type="ECO:0000313" key="2">
    <source>
        <dbReference type="EMBL" id="TDR93833.1"/>
    </source>
</evidence>
<keyword evidence="3" id="KW-1185">Reference proteome</keyword>
<dbReference type="Pfam" id="PF06035">
    <property type="entry name" value="Peptidase_C93"/>
    <property type="match status" value="1"/>
</dbReference>
<name>A0A4R7C6R6_9HYPH</name>
<keyword evidence="1" id="KW-0732">Signal</keyword>
<dbReference type="OrthoDB" id="7206808at2"/>
<organism evidence="2 3">
    <name type="scientific">Enterovirga rhinocerotis</name>
    <dbReference type="NCBI Taxonomy" id="1339210"/>
    <lineage>
        <taxon>Bacteria</taxon>
        <taxon>Pseudomonadati</taxon>
        <taxon>Pseudomonadota</taxon>
        <taxon>Alphaproteobacteria</taxon>
        <taxon>Hyphomicrobiales</taxon>
        <taxon>Methylobacteriaceae</taxon>
        <taxon>Enterovirga</taxon>
    </lineage>
</organism>
<dbReference type="RefSeq" id="WP_133768798.1">
    <property type="nucleotide sequence ID" value="NZ_SNZR01000011.1"/>
</dbReference>
<sequence>MKTIEGSRVSKILAAAAFLLAGLWIAAPSVAEAQTFAALPKSGTVGRLDVTGSARPVRAWVSYCERYAGGCDVDTSEPAIVTLNPRLWRALNTVNRHVNATIKPMTDQDHWGVVDRWDLPTDGAGDCEDIQLLKRKLLVEKHGVPNRALRMTVVIDEQGEGHAVLMVRTNEGELILDNKRDAVLAWHQTGYVFVKREGQDSRQWVSLGDLSSPITTANR</sequence>
<comment type="caution">
    <text evidence="2">The sequence shown here is derived from an EMBL/GenBank/DDBJ whole genome shotgun (WGS) entry which is preliminary data.</text>
</comment>
<dbReference type="InterPro" id="IPR010319">
    <property type="entry name" value="Transglutaminase-like_Cys_pept"/>
</dbReference>
<dbReference type="EMBL" id="SNZR01000011">
    <property type="protein sequence ID" value="TDR93833.1"/>
    <property type="molecule type" value="Genomic_DNA"/>
</dbReference>
<dbReference type="AlphaFoldDB" id="A0A4R7C6R6"/>
<evidence type="ECO:0000256" key="1">
    <source>
        <dbReference type="SAM" id="SignalP"/>
    </source>
</evidence>
<accession>A0A4R7C6R6</accession>
<gene>
    <name evidence="2" type="ORF">EV668_1102</name>
</gene>
<feature type="chain" id="PRO_5020287284" evidence="1">
    <location>
        <begin position="34"/>
        <end position="219"/>
    </location>
</feature>
<dbReference type="PANTHER" id="PTHR39327">
    <property type="match status" value="1"/>
</dbReference>
<protein>
    <submittedName>
        <fullName evidence="2">Putative transglutaminase-like cysteine proteinase</fullName>
    </submittedName>
</protein>
<reference evidence="2 3" key="1">
    <citation type="submission" date="2019-03" db="EMBL/GenBank/DDBJ databases">
        <title>Genomic Encyclopedia of Type Strains, Phase IV (KMG-IV): sequencing the most valuable type-strain genomes for metagenomic binning, comparative biology and taxonomic classification.</title>
        <authorList>
            <person name="Goeker M."/>
        </authorList>
    </citation>
    <scope>NUCLEOTIDE SEQUENCE [LARGE SCALE GENOMIC DNA]</scope>
    <source>
        <strain evidence="2 3">DSM 25903</strain>
    </source>
</reference>